<dbReference type="NCBIfam" id="TIGR01640">
    <property type="entry name" value="F_box_assoc_1"/>
    <property type="match status" value="1"/>
</dbReference>
<dbReference type="Proteomes" id="UP001188597">
    <property type="component" value="Unassembled WGS sequence"/>
</dbReference>
<reference evidence="2" key="1">
    <citation type="submission" date="2022-12" db="EMBL/GenBank/DDBJ databases">
        <title>Draft genome assemblies for two species of Escallonia (Escalloniales).</title>
        <authorList>
            <person name="Chanderbali A."/>
            <person name="Dervinis C."/>
            <person name="Anghel I."/>
            <person name="Soltis D."/>
            <person name="Soltis P."/>
            <person name="Zapata F."/>
        </authorList>
    </citation>
    <scope>NUCLEOTIDE SEQUENCE</scope>
    <source>
        <strain evidence="2">UCBG64.0493</strain>
        <tissue evidence="2">Leaf</tissue>
    </source>
</reference>
<dbReference type="InterPro" id="IPR013187">
    <property type="entry name" value="F-box-assoc_dom_typ3"/>
</dbReference>
<proteinExistence type="predicted"/>
<organism evidence="2 3">
    <name type="scientific">Escallonia herrerae</name>
    <dbReference type="NCBI Taxonomy" id="1293975"/>
    <lineage>
        <taxon>Eukaryota</taxon>
        <taxon>Viridiplantae</taxon>
        <taxon>Streptophyta</taxon>
        <taxon>Embryophyta</taxon>
        <taxon>Tracheophyta</taxon>
        <taxon>Spermatophyta</taxon>
        <taxon>Magnoliopsida</taxon>
        <taxon>eudicotyledons</taxon>
        <taxon>Gunneridae</taxon>
        <taxon>Pentapetalae</taxon>
        <taxon>asterids</taxon>
        <taxon>campanulids</taxon>
        <taxon>Escalloniales</taxon>
        <taxon>Escalloniaceae</taxon>
        <taxon>Escallonia</taxon>
    </lineage>
</organism>
<dbReference type="InterPro" id="IPR017451">
    <property type="entry name" value="F-box-assoc_interact_dom"/>
</dbReference>
<dbReference type="PANTHER" id="PTHR47592">
    <property type="entry name" value="PBF68 PROTEIN"/>
    <property type="match status" value="1"/>
</dbReference>
<dbReference type="PANTHER" id="PTHR47592:SF27">
    <property type="entry name" value="OS08G0421700 PROTEIN"/>
    <property type="match status" value="1"/>
</dbReference>
<dbReference type="Pfam" id="PF14223">
    <property type="entry name" value="Retrotran_gag_2"/>
    <property type="match status" value="1"/>
</dbReference>
<gene>
    <name evidence="2" type="ORF">RJ639_031257</name>
</gene>
<keyword evidence="3" id="KW-1185">Reference proteome</keyword>
<feature type="domain" description="F-box associated beta-propeller type 3" evidence="1">
    <location>
        <begin position="244"/>
        <end position="494"/>
    </location>
</feature>
<dbReference type="AlphaFoldDB" id="A0AA89BC02"/>
<comment type="caution">
    <text evidence="2">The sequence shown here is derived from an EMBL/GenBank/DDBJ whole genome shotgun (WGS) entry which is preliminary data.</text>
</comment>
<evidence type="ECO:0000313" key="3">
    <source>
        <dbReference type="Proteomes" id="UP001188597"/>
    </source>
</evidence>
<name>A0AA89BC02_9ASTE</name>
<evidence type="ECO:0000313" key="2">
    <source>
        <dbReference type="EMBL" id="KAK3036285.1"/>
    </source>
</evidence>
<protein>
    <recommendedName>
        <fullName evidence="1">F-box associated beta-propeller type 3 domain-containing protein</fullName>
    </recommendedName>
</protein>
<sequence>MVNAKALWESLERKYKTEDAGSKKFVVGKFLDFKMVDSKTVISQVQEFQLILHDIHAEGMVLGESFQVAALIEKLPPTWKDFKNYLKHKRKEMKLEDLIVRLRIEEDNRQSEKKAGNYHQEAKANVVEQVINDGGDHGETRGQRRRYPVPLRRSIVEHTRKTSGKTPWPAHVRFQTMAGPHFPSRFREVTPVPVDQKPKATYSEASNPDRRNLILLGTVTSISSYVCQDVSNEDVCGTVYTEGITGRHYSGFYMFPSTNLVCYSYYGIEYVCNLATKEVSSLPDSSSPHGRGMACGYILATNEYKILSFIDRDTDADYTDGYKHGCEILTLRDGGPVPDSWREVEDLPQLAGEMCGNSAQVNGSMYMIFSEEKKILSFELENEKFKSLSYPQNGYTPHCEGNKENRILAELEGFLCLGYYWKQFSAMTILMLVDLESEIWDKKYSIPLYEIGKEIRIRGLGYLPLSNENGEILIQLFGRRAVLYNINDKSFRRVGDASLVFDEHNAAQFDLYFERFFTLGEQVLD</sequence>
<accession>A0AA89BC02</accession>
<evidence type="ECO:0000259" key="1">
    <source>
        <dbReference type="Pfam" id="PF08268"/>
    </source>
</evidence>
<dbReference type="Pfam" id="PF08268">
    <property type="entry name" value="FBA_3"/>
    <property type="match status" value="1"/>
</dbReference>
<dbReference type="EMBL" id="JAVXUP010000151">
    <property type="protein sequence ID" value="KAK3036285.1"/>
    <property type="molecule type" value="Genomic_DNA"/>
</dbReference>